<feature type="domain" description="Tyrosinase copper-binding" evidence="5">
    <location>
        <begin position="285"/>
        <end position="296"/>
    </location>
</feature>
<evidence type="ECO:0000256" key="3">
    <source>
        <dbReference type="SAM" id="SignalP"/>
    </source>
</evidence>
<dbReference type="Pfam" id="PF00264">
    <property type="entry name" value="Tyrosinase"/>
    <property type="match status" value="1"/>
</dbReference>
<dbReference type="AlphaFoldDB" id="A0A0D2C7N4"/>
<evidence type="ECO:0000256" key="1">
    <source>
        <dbReference type="ARBA" id="ARBA00022723"/>
    </source>
</evidence>
<evidence type="ECO:0000259" key="5">
    <source>
        <dbReference type="PROSITE" id="PS00498"/>
    </source>
</evidence>
<name>A0A0D2C7N4_9EURO</name>
<evidence type="ECO:0000256" key="2">
    <source>
        <dbReference type="ARBA" id="ARBA00023002"/>
    </source>
</evidence>
<dbReference type="OrthoDB" id="6132182at2759"/>
<dbReference type="SUPFAM" id="SSF48056">
    <property type="entry name" value="Di-copper centre-containing domain"/>
    <property type="match status" value="1"/>
</dbReference>
<dbReference type="GO" id="GO:0046872">
    <property type="term" value="F:metal ion binding"/>
    <property type="evidence" value="ECO:0007669"/>
    <property type="project" value="UniProtKB-KW"/>
</dbReference>
<protein>
    <recommendedName>
        <fullName evidence="4 5">Tyrosinase copper-binding domain-containing protein</fullName>
    </recommendedName>
</protein>
<dbReference type="InterPro" id="IPR008922">
    <property type="entry name" value="Di-copper_centre_dom_sf"/>
</dbReference>
<keyword evidence="1" id="KW-0479">Metal-binding</keyword>
<dbReference type="HOGENOM" id="CLU_035914_0_2_1"/>
<evidence type="ECO:0000259" key="4">
    <source>
        <dbReference type="PROSITE" id="PS00497"/>
    </source>
</evidence>
<dbReference type="PRINTS" id="PR00092">
    <property type="entry name" value="TYROSINASE"/>
</dbReference>
<dbReference type="EMBL" id="KN847317">
    <property type="protein sequence ID" value="KIW60936.1"/>
    <property type="molecule type" value="Genomic_DNA"/>
</dbReference>
<keyword evidence="2" id="KW-0560">Oxidoreductase</keyword>
<organism evidence="6 7">
    <name type="scientific">Exophiala xenobiotica</name>
    <dbReference type="NCBI Taxonomy" id="348802"/>
    <lineage>
        <taxon>Eukaryota</taxon>
        <taxon>Fungi</taxon>
        <taxon>Dikarya</taxon>
        <taxon>Ascomycota</taxon>
        <taxon>Pezizomycotina</taxon>
        <taxon>Eurotiomycetes</taxon>
        <taxon>Chaetothyriomycetidae</taxon>
        <taxon>Chaetothyriales</taxon>
        <taxon>Herpotrichiellaceae</taxon>
        <taxon>Exophiala</taxon>
    </lineage>
</organism>
<dbReference type="PROSITE" id="PS00497">
    <property type="entry name" value="TYROSINASE_1"/>
    <property type="match status" value="1"/>
</dbReference>
<accession>A0A0D2C7N4</accession>
<dbReference type="PANTHER" id="PTHR11474:SF125">
    <property type="entry name" value="N-ACETYL-6-HYDROXYTRYPTOPHAN OXIDASE IVOB-RELATED"/>
    <property type="match status" value="1"/>
</dbReference>
<proteinExistence type="predicted"/>
<dbReference type="STRING" id="348802.A0A0D2C7N4"/>
<dbReference type="GO" id="GO:0016491">
    <property type="term" value="F:oxidoreductase activity"/>
    <property type="evidence" value="ECO:0007669"/>
    <property type="project" value="UniProtKB-KW"/>
</dbReference>
<evidence type="ECO:0000313" key="6">
    <source>
        <dbReference type="EMBL" id="KIW60936.1"/>
    </source>
</evidence>
<evidence type="ECO:0000313" key="7">
    <source>
        <dbReference type="Proteomes" id="UP000054342"/>
    </source>
</evidence>
<feature type="signal peptide" evidence="3">
    <location>
        <begin position="1"/>
        <end position="25"/>
    </location>
</feature>
<feature type="chain" id="PRO_5002239504" description="Tyrosinase copper-binding domain-containing protein" evidence="3">
    <location>
        <begin position="26"/>
        <end position="362"/>
    </location>
</feature>
<dbReference type="Gene3D" id="1.10.1280.10">
    <property type="entry name" value="Di-copper center containing domain from catechol oxidase"/>
    <property type="match status" value="1"/>
</dbReference>
<dbReference type="Proteomes" id="UP000054342">
    <property type="component" value="Unassembled WGS sequence"/>
</dbReference>
<feature type="domain" description="Tyrosinase copper-binding" evidence="4">
    <location>
        <begin position="100"/>
        <end position="117"/>
    </location>
</feature>
<gene>
    <name evidence="6" type="ORF">PV05_01113</name>
</gene>
<reference evidence="6 7" key="1">
    <citation type="submission" date="2015-01" db="EMBL/GenBank/DDBJ databases">
        <title>The Genome Sequence of Exophiala xenobiotica CBS118157.</title>
        <authorList>
            <consortium name="The Broad Institute Genomics Platform"/>
            <person name="Cuomo C."/>
            <person name="de Hoog S."/>
            <person name="Gorbushina A."/>
            <person name="Stielow B."/>
            <person name="Teixiera M."/>
            <person name="Abouelleil A."/>
            <person name="Chapman S.B."/>
            <person name="Priest M."/>
            <person name="Young S.K."/>
            <person name="Wortman J."/>
            <person name="Nusbaum C."/>
            <person name="Birren B."/>
        </authorList>
    </citation>
    <scope>NUCLEOTIDE SEQUENCE [LARGE SCALE GENOMIC DNA]</scope>
    <source>
        <strain evidence="6 7">CBS 118157</strain>
    </source>
</reference>
<dbReference type="InterPro" id="IPR050316">
    <property type="entry name" value="Tyrosinase/Hemocyanin"/>
</dbReference>
<dbReference type="PROSITE" id="PS00498">
    <property type="entry name" value="TYROSINASE_2"/>
    <property type="match status" value="1"/>
</dbReference>
<keyword evidence="7" id="KW-1185">Reference proteome</keyword>
<dbReference type="RefSeq" id="XP_013321520.1">
    <property type="nucleotide sequence ID" value="XM_013466066.1"/>
</dbReference>
<dbReference type="GeneID" id="25323021"/>
<keyword evidence="3" id="KW-0732">Signal</keyword>
<dbReference type="PANTHER" id="PTHR11474">
    <property type="entry name" value="TYROSINASE FAMILY MEMBER"/>
    <property type="match status" value="1"/>
</dbReference>
<sequence>MAVFSWTRALSLLLLFTSLCMPINAVPQPIAERSSKCDKSCTAVRKEWGSLSKSERTSYINAVLCLQKLPSKIPAGLVPGAKSRFDDFTATHINLTTSIHLDGIFLSWHREFVWLYEQALQNECGYKGTQPYWNWALWSTSLSTSPLFDGSSTSLSGDGEYIPGRDPYTVGGGGTLPVGTGGGCVLKGPFKNMSVNLGPFDFSVVFSGLPSNWTAYNPHCLTRDLNNYIATRYGNQTAINTLMAKKTIADFQNTMSGADINLGVHGGGHFSLGPSLLDFFASPSDPAFWLHHGMIDRVWTLWQAANPNNRVTALDGTSTIFNGNSTPNVTLDTVMDWGYLGPAKKVRDLVSVSAGDFCYTYA</sequence>
<dbReference type="InterPro" id="IPR002227">
    <property type="entry name" value="Tyrosinase_Cu-bd"/>
</dbReference>